<dbReference type="InterPro" id="IPR011598">
    <property type="entry name" value="bHLH_dom"/>
</dbReference>
<keyword evidence="6" id="KW-0175">Coiled coil</keyword>
<dbReference type="Proteomes" id="UP000317650">
    <property type="component" value="Chromosome 3"/>
</dbReference>
<keyword evidence="2" id="KW-0805">Transcription regulation</keyword>
<dbReference type="GO" id="GO:0046983">
    <property type="term" value="F:protein dimerization activity"/>
    <property type="evidence" value="ECO:0007669"/>
    <property type="project" value="InterPro"/>
</dbReference>
<feature type="region of interest" description="Disordered" evidence="7">
    <location>
        <begin position="50"/>
        <end position="75"/>
    </location>
</feature>
<dbReference type="EMBL" id="PYDT01000006">
    <property type="protein sequence ID" value="THU59050.1"/>
    <property type="molecule type" value="Genomic_DNA"/>
</dbReference>
<proteinExistence type="inferred from homology"/>
<keyword evidence="3" id="KW-0238">DNA-binding</keyword>
<feature type="domain" description="BHLH" evidence="8">
    <location>
        <begin position="72"/>
        <end position="122"/>
    </location>
</feature>
<dbReference type="Pfam" id="PF23177">
    <property type="entry name" value="bHLH_IRO3"/>
    <property type="match status" value="1"/>
</dbReference>
<protein>
    <recommendedName>
        <fullName evidence="8">BHLH domain-containing protein</fullName>
    </recommendedName>
</protein>
<evidence type="ECO:0000256" key="7">
    <source>
        <dbReference type="SAM" id="MobiDB-lite"/>
    </source>
</evidence>
<evidence type="ECO:0000256" key="4">
    <source>
        <dbReference type="ARBA" id="ARBA00023163"/>
    </source>
</evidence>
<dbReference type="PANTHER" id="PTHR47075:SF9">
    <property type="entry name" value="TRANSCRIPTION FACTOR BHLH47"/>
    <property type="match status" value="1"/>
</dbReference>
<evidence type="ECO:0000313" key="9">
    <source>
        <dbReference type="EMBL" id="THU59050.1"/>
    </source>
</evidence>
<feature type="compositionally biased region" description="Polar residues" evidence="7">
    <location>
        <begin position="50"/>
        <end position="66"/>
    </location>
</feature>
<evidence type="ECO:0000256" key="5">
    <source>
        <dbReference type="ARBA" id="ARBA00023242"/>
    </source>
</evidence>
<dbReference type="Gene3D" id="4.10.280.10">
    <property type="entry name" value="Helix-loop-helix DNA-binding domain"/>
    <property type="match status" value="1"/>
</dbReference>
<comment type="similarity">
    <text evidence="1">Belongs to the bHLH protein family.</text>
</comment>
<comment type="caution">
    <text evidence="9">The sequence shown here is derived from an EMBL/GenBank/DDBJ whole genome shotgun (WGS) entry which is preliminary data.</text>
</comment>
<dbReference type="SUPFAM" id="SSF47459">
    <property type="entry name" value="HLH, helix-loop-helix DNA-binding domain"/>
    <property type="match status" value="1"/>
</dbReference>
<evidence type="ECO:0000313" key="10">
    <source>
        <dbReference type="Proteomes" id="UP000317650"/>
    </source>
</evidence>
<dbReference type="PROSITE" id="PS50888">
    <property type="entry name" value="BHLH"/>
    <property type="match status" value="1"/>
</dbReference>
<dbReference type="InterPro" id="IPR057075">
    <property type="entry name" value="bHLH_IRO3"/>
</dbReference>
<name>A0A4S8JBI4_MUSBA</name>
<feature type="coiled-coil region" evidence="6">
    <location>
        <begin position="112"/>
        <end position="167"/>
    </location>
</feature>
<keyword evidence="4" id="KW-0804">Transcription</keyword>
<evidence type="ECO:0000256" key="6">
    <source>
        <dbReference type="SAM" id="Coils"/>
    </source>
</evidence>
<gene>
    <name evidence="9" type="ORF">C4D60_Mb03t20890</name>
</gene>
<keyword evidence="10" id="KW-1185">Reference proteome</keyword>
<evidence type="ECO:0000259" key="8">
    <source>
        <dbReference type="PROSITE" id="PS50888"/>
    </source>
</evidence>
<dbReference type="InterPro" id="IPR036638">
    <property type="entry name" value="HLH_DNA-bd_sf"/>
</dbReference>
<sequence>MLLFLSVEFSSIREIWKESNSVLSRRVVCSLQTRNRNMVAKASASMASGANAVSEQSAGRSIPSTKISRKVPKKEHKALREKMKRDHLNDLFLELGQALETSRQNNGKASILVDATRLLRDLLAQVEVLRKENVALMNESHYVTEEKNELQDEKNVLKAEVEKLQNVLHEGTQSDPMEWHSKSDLAPPTLPQSLTAALPMQQQPVAPLIDIALHQDLNPLSDAAISPPSPAAASKVSRPHARYPMPSDTWSLELLSRNQRAAHEAQHGSGSTSDGRVEGLDNQ</sequence>
<reference evidence="9 10" key="1">
    <citation type="journal article" date="2019" name="Nat. Plants">
        <title>Genome sequencing of Musa balbisiana reveals subgenome evolution and function divergence in polyploid bananas.</title>
        <authorList>
            <person name="Yao X."/>
        </authorList>
    </citation>
    <scope>NUCLEOTIDE SEQUENCE [LARGE SCALE GENOMIC DNA]</scope>
    <source>
        <strain evidence="10">cv. DH-PKW</strain>
        <tissue evidence="9">Leaves</tissue>
    </source>
</reference>
<evidence type="ECO:0000256" key="1">
    <source>
        <dbReference type="ARBA" id="ARBA00005510"/>
    </source>
</evidence>
<accession>A0A4S8JBI4</accession>
<dbReference type="STRING" id="52838.A0A4S8JBI4"/>
<evidence type="ECO:0000256" key="2">
    <source>
        <dbReference type="ARBA" id="ARBA00023015"/>
    </source>
</evidence>
<dbReference type="PANTHER" id="PTHR47075">
    <property type="entry name" value="TRANSCRIPTION FACTOR BHLH47"/>
    <property type="match status" value="1"/>
</dbReference>
<dbReference type="AlphaFoldDB" id="A0A4S8JBI4"/>
<keyword evidence="5" id="KW-0539">Nucleus</keyword>
<organism evidence="9 10">
    <name type="scientific">Musa balbisiana</name>
    <name type="common">Banana</name>
    <dbReference type="NCBI Taxonomy" id="52838"/>
    <lineage>
        <taxon>Eukaryota</taxon>
        <taxon>Viridiplantae</taxon>
        <taxon>Streptophyta</taxon>
        <taxon>Embryophyta</taxon>
        <taxon>Tracheophyta</taxon>
        <taxon>Spermatophyta</taxon>
        <taxon>Magnoliopsida</taxon>
        <taxon>Liliopsida</taxon>
        <taxon>Zingiberales</taxon>
        <taxon>Musaceae</taxon>
        <taxon>Musa</taxon>
    </lineage>
</organism>
<dbReference type="GO" id="GO:0003677">
    <property type="term" value="F:DNA binding"/>
    <property type="evidence" value="ECO:0007669"/>
    <property type="project" value="UniProtKB-KW"/>
</dbReference>
<feature type="compositionally biased region" description="Low complexity" evidence="7">
    <location>
        <begin position="222"/>
        <end position="236"/>
    </location>
</feature>
<evidence type="ECO:0000256" key="3">
    <source>
        <dbReference type="ARBA" id="ARBA00023125"/>
    </source>
</evidence>
<feature type="region of interest" description="Disordered" evidence="7">
    <location>
        <begin position="222"/>
        <end position="283"/>
    </location>
</feature>